<accession>A0ABZ2KCB6</accession>
<keyword evidence="1" id="KW-0813">Transport</keyword>
<dbReference type="Proteomes" id="UP001379533">
    <property type="component" value="Chromosome"/>
</dbReference>
<feature type="domain" description="CzcB-like C-terminal circularly permuted SH3-like" evidence="2">
    <location>
        <begin position="144"/>
        <end position="207"/>
    </location>
</feature>
<gene>
    <name evidence="3" type="ORF">LZC95_05690</name>
</gene>
<sequence length="224" mass="24564">MRADAKAPCPICRMALEPSAAREAPGHIDPRALENLRRHDAFDVAQIHDLPSNVPELRAPAWVEDDGLVSAIFYNEQLESLGAGEKGTFAPTADPKSRMTVQRALDAPIPWDKSSTRLRFHLTRTLVPGVVGWVALARKPQKRLTVPTSAILHAPDASYVLVVGSDGSTFEKRPVELGETFRPSDTTVVLSGLYAEERVVARAAFFLDTELRSSERTAKQEAAR</sequence>
<reference evidence="3 4" key="1">
    <citation type="submission" date="2021-12" db="EMBL/GenBank/DDBJ databases">
        <title>Discovery of the Pendulisporaceae a myxobacterial family with distinct sporulation behavior and unique specialized metabolism.</title>
        <authorList>
            <person name="Garcia R."/>
            <person name="Popoff A."/>
            <person name="Bader C.D."/>
            <person name="Loehr J."/>
            <person name="Walesch S."/>
            <person name="Walt C."/>
            <person name="Boldt J."/>
            <person name="Bunk B."/>
            <person name="Haeckl F.J.F.P.J."/>
            <person name="Gunesch A.P."/>
            <person name="Birkelbach J."/>
            <person name="Nuebel U."/>
            <person name="Pietschmann T."/>
            <person name="Bach T."/>
            <person name="Mueller R."/>
        </authorList>
    </citation>
    <scope>NUCLEOTIDE SEQUENCE [LARGE SCALE GENOMIC DNA]</scope>
    <source>
        <strain evidence="3 4">MSr12523</strain>
    </source>
</reference>
<keyword evidence="4" id="KW-1185">Reference proteome</keyword>
<evidence type="ECO:0000313" key="4">
    <source>
        <dbReference type="Proteomes" id="UP001379533"/>
    </source>
</evidence>
<evidence type="ECO:0000313" key="3">
    <source>
        <dbReference type="EMBL" id="WXA96328.1"/>
    </source>
</evidence>
<dbReference type="PANTHER" id="PTHR30097:SF4">
    <property type="entry name" value="SLR6042 PROTEIN"/>
    <property type="match status" value="1"/>
</dbReference>
<dbReference type="InterPro" id="IPR058649">
    <property type="entry name" value="CzcB_C"/>
</dbReference>
<dbReference type="PANTHER" id="PTHR30097">
    <property type="entry name" value="CATION EFFLUX SYSTEM PROTEIN CUSB"/>
    <property type="match status" value="1"/>
</dbReference>
<protein>
    <recommendedName>
        <fullName evidence="2">CzcB-like C-terminal circularly permuted SH3-like domain-containing protein</fullName>
    </recommendedName>
</protein>
<evidence type="ECO:0000259" key="2">
    <source>
        <dbReference type="Pfam" id="PF25975"/>
    </source>
</evidence>
<dbReference type="EMBL" id="CP089982">
    <property type="protein sequence ID" value="WXA96328.1"/>
    <property type="molecule type" value="Genomic_DNA"/>
</dbReference>
<dbReference type="InterPro" id="IPR051909">
    <property type="entry name" value="MFP_Cation_Efflux"/>
</dbReference>
<dbReference type="Pfam" id="PF25975">
    <property type="entry name" value="CzcB_C"/>
    <property type="match status" value="1"/>
</dbReference>
<organism evidence="3 4">
    <name type="scientific">Pendulispora brunnea</name>
    <dbReference type="NCBI Taxonomy" id="2905690"/>
    <lineage>
        <taxon>Bacteria</taxon>
        <taxon>Pseudomonadati</taxon>
        <taxon>Myxococcota</taxon>
        <taxon>Myxococcia</taxon>
        <taxon>Myxococcales</taxon>
        <taxon>Sorangiineae</taxon>
        <taxon>Pendulisporaceae</taxon>
        <taxon>Pendulispora</taxon>
    </lineage>
</organism>
<evidence type="ECO:0000256" key="1">
    <source>
        <dbReference type="ARBA" id="ARBA00022448"/>
    </source>
</evidence>
<name>A0ABZ2KCB6_9BACT</name>
<dbReference type="Gene3D" id="2.40.420.20">
    <property type="match status" value="1"/>
</dbReference>
<proteinExistence type="predicted"/>